<evidence type="ECO:0000313" key="6">
    <source>
        <dbReference type="Proteomes" id="UP000254133"/>
    </source>
</evidence>
<dbReference type="Proteomes" id="UP000254133">
    <property type="component" value="Unassembled WGS sequence"/>
</dbReference>
<organism evidence="3 6">
    <name type="scientific">Moraxella bovis</name>
    <dbReference type="NCBI Taxonomy" id="476"/>
    <lineage>
        <taxon>Bacteria</taxon>
        <taxon>Pseudomonadati</taxon>
        <taxon>Pseudomonadota</taxon>
        <taxon>Gammaproteobacteria</taxon>
        <taxon>Moraxellales</taxon>
        <taxon>Moraxellaceae</taxon>
        <taxon>Moraxella</taxon>
    </lineage>
</organism>
<dbReference type="InterPro" id="IPR007337">
    <property type="entry name" value="RelB/DinJ"/>
</dbReference>
<keyword evidence="8" id="KW-1185">Reference proteome</keyword>
<evidence type="ECO:0000256" key="2">
    <source>
        <dbReference type="ARBA" id="ARBA00022649"/>
    </source>
</evidence>
<evidence type="ECO:0000256" key="1">
    <source>
        <dbReference type="ARBA" id="ARBA00010562"/>
    </source>
</evidence>
<dbReference type="EMBL" id="CP087781">
    <property type="protein sequence ID" value="UZA52429.1"/>
    <property type="molecule type" value="Genomic_DNA"/>
</dbReference>
<dbReference type="Proteomes" id="UP001163283">
    <property type="component" value="Chromosome"/>
</dbReference>
<dbReference type="NCBIfam" id="NF008412">
    <property type="entry name" value="PRK11235.1"/>
    <property type="match status" value="1"/>
</dbReference>
<keyword evidence="2" id="KW-1277">Toxin-antitoxin system</keyword>
<dbReference type="PANTHER" id="PTHR38781:SF1">
    <property type="entry name" value="ANTITOXIN DINJ-RELATED"/>
    <property type="match status" value="1"/>
</dbReference>
<dbReference type="NCBIfam" id="TIGR02384">
    <property type="entry name" value="RelB_DinJ"/>
    <property type="match status" value="1"/>
</dbReference>
<protein>
    <submittedName>
        <fullName evidence="3">Antitoxin RelB</fullName>
    </submittedName>
    <submittedName>
        <fullName evidence="4">Type II toxin-antitoxin system RelB/DinJ family antitoxin</fullName>
    </submittedName>
</protein>
<dbReference type="EMBL" id="UGPZ01000003">
    <property type="protein sequence ID" value="STY93020.1"/>
    <property type="molecule type" value="Genomic_DNA"/>
</dbReference>
<evidence type="ECO:0000313" key="4">
    <source>
        <dbReference type="EMBL" id="UZA03957.1"/>
    </source>
</evidence>
<dbReference type="Pfam" id="PF04221">
    <property type="entry name" value="RelB"/>
    <property type="match status" value="1"/>
</dbReference>
<proteinExistence type="inferred from homology"/>
<reference evidence="4 7" key="2">
    <citation type="journal article" date="2022" name="BMC Microbiol.">
        <title>Whole genome sequencing of Moraxella bovis strains from North America reveals two genotypes with different genetic determinants.</title>
        <authorList>
            <person name="Wynn E.L."/>
            <person name="Hille M.M."/>
            <person name="Loy J.D."/>
            <person name="Schuller G."/>
            <person name="Kuhn K.L."/>
            <person name="Dickey A.M."/>
            <person name="Bono J.L."/>
            <person name="Clawson M.L."/>
        </authorList>
    </citation>
    <scope>NUCLEOTIDE SEQUENCE [LARGE SCALE GENOMIC DNA]</scope>
    <source>
        <strain evidence="4">SAM102599</strain>
        <strain evidence="5 7">SAM57978</strain>
    </source>
</reference>
<dbReference type="KEGG" id="mboi:DQF64_04295"/>
<dbReference type="AlphaFoldDB" id="A0A1S9ZV22"/>
<gene>
    <name evidence="3" type="primary">relB_2</name>
    <name evidence="4" type="ORF">LP092_04225</name>
    <name evidence="5" type="ORF">LP129_04625</name>
    <name evidence="3" type="ORF">NCTC9426_01734</name>
</gene>
<evidence type="ECO:0000313" key="3">
    <source>
        <dbReference type="EMBL" id="STY93020.1"/>
    </source>
</evidence>
<evidence type="ECO:0000313" key="7">
    <source>
        <dbReference type="Proteomes" id="UP001163283"/>
    </source>
</evidence>
<dbReference type="RefSeq" id="WP_078275235.1">
    <property type="nucleotide sequence ID" value="NZ_CP030241.1"/>
</dbReference>
<dbReference type="STRING" id="476.B0182_12595"/>
<name>A0A1S9ZV22_MORBO</name>
<sequence>MANIVARVDDDLKAQSFLVLQELGVTPSELIRQTLQYVAYHKKLPFKTVVLTDEDSELLALAKERLDNPAPRIKVSLDEL</sequence>
<dbReference type="GeneID" id="77189214"/>
<dbReference type="PANTHER" id="PTHR38781">
    <property type="entry name" value="ANTITOXIN DINJ-RELATED"/>
    <property type="match status" value="1"/>
</dbReference>
<evidence type="ECO:0000313" key="5">
    <source>
        <dbReference type="EMBL" id="UZA52429.1"/>
    </source>
</evidence>
<accession>A0A1S9ZV22</accession>
<dbReference type="GO" id="GO:0006355">
    <property type="term" value="P:regulation of DNA-templated transcription"/>
    <property type="evidence" value="ECO:0007669"/>
    <property type="project" value="InterPro"/>
</dbReference>
<dbReference type="EMBL" id="CP087830">
    <property type="protein sequence ID" value="UZA03957.1"/>
    <property type="molecule type" value="Genomic_DNA"/>
</dbReference>
<dbReference type="InterPro" id="IPR013321">
    <property type="entry name" value="Arc_rbn_hlx_hlx"/>
</dbReference>
<dbReference type="Gene3D" id="1.10.1220.10">
    <property type="entry name" value="Met repressor-like"/>
    <property type="match status" value="1"/>
</dbReference>
<dbReference type="Proteomes" id="UP001163632">
    <property type="component" value="Chromosome"/>
</dbReference>
<dbReference type="GO" id="GO:0006351">
    <property type="term" value="P:DNA-templated transcription"/>
    <property type="evidence" value="ECO:0007669"/>
    <property type="project" value="TreeGrafter"/>
</dbReference>
<comment type="similarity">
    <text evidence="1">Belongs to the RelB/DinJ antitoxin family.</text>
</comment>
<evidence type="ECO:0000313" key="8">
    <source>
        <dbReference type="Proteomes" id="UP001163632"/>
    </source>
</evidence>
<reference evidence="3 6" key="1">
    <citation type="submission" date="2018-06" db="EMBL/GenBank/DDBJ databases">
        <authorList>
            <consortium name="Pathogen Informatics"/>
            <person name="Doyle S."/>
        </authorList>
    </citation>
    <scope>NUCLEOTIDE SEQUENCE [LARGE SCALE GENOMIC DNA]</scope>
    <source>
        <strain evidence="3 6">NCTC9426</strain>
    </source>
</reference>